<evidence type="ECO:0000256" key="1">
    <source>
        <dbReference type="SAM" id="Coils"/>
    </source>
</evidence>
<evidence type="ECO:0000313" key="2">
    <source>
        <dbReference type="EMBL" id="KAL2918385.1"/>
    </source>
</evidence>
<reference evidence="2 3" key="1">
    <citation type="submission" date="2023-09" db="EMBL/GenBank/DDBJ databases">
        <title>Pangenome analysis of Batrachochytrium dendrobatidis and related Chytrids.</title>
        <authorList>
            <person name="Yacoub M.N."/>
            <person name="Stajich J.E."/>
            <person name="James T.Y."/>
        </authorList>
    </citation>
    <scope>NUCLEOTIDE SEQUENCE [LARGE SCALE GENOMIC DNA]</scope>
    <source>
        <strain evidence="2 3">JEL0888</strain>
    </source>
</reference>
<organism evidence="2 3">
    <name type="scientific">Polyrhizophydium stewartii</name>
    <dbReference type="NCBI Taxonomy" id="2732419"/>
    <lineage>
        <taxon>Eukaryota</taxon>
        <taxon>Fungi</taxon>
        <taxon>Fungi incertae sedis</taxon>
        <taxon>Chytridiomycota</taxon>
        <taxon>Chytridiomycota incertae sedis</taxon>
        <taxon>Chytridiomycetes</taxon>
        <taxon>Rhizophydiales</taxon>
        <taxon>Rhizophydiales incertae sedis</taxon>
        <taxon>Polyrhizophydium</taxon>
    </lineage>
</organism>
<accession>A0ABR4NFU1</accession>
<comment type="caution">
    <text evidence="2">The sequence shown here is derived from an EMBL/GenBank/DDBJ whole genome shotgun (WGS) entry which is preliminary data.</text>
</comment>
<dbReference type="InterPro" id="IPR002110">
    <property type="entry name" value="Ankyrin_rpt"/>
</dbReference>
<dbReference type="Proteomes" id="UP001527925">
    <property type="component" value="Unassembled WGS sequence"/>
</dbReference>
<sequence length="561" mass="61614">MPGDSDSIDAAAILSAALAPALAPLVAHLESLHVRLDAVHEQSARAEAELAAVQAENRRLREQLETQSHLLAGVVARLDELLAGHASKTAASAASASAAGATSRPEAAASGMPAARAAGSGLVSEWDRLPEEIQVRLLGRAGALTLFINGQIKQLGWDLFKAIWSEAFQLDWQGDLSRLPVNHFKSNQWFESFWTLHTRSMHARVKALGHAFLDNGLDQAAICNWWTDLLDFGRARELSINAVSCGSIAMLKHLVDDRRIVTLDDEHARHAACFGHLEMLKWLAARMPNVAWTTTVMDWAASNGHLDCVRWLSAHRAEGCTTYAMNWASKNGHLDVVVWLHSNRVEGCTTDAMDWAAGNGHQDILEFLHKNRTEGCTRKAILRAAKEGHADIVEFLYRNRSEGNIAETAKTAARCGNIQVVKRIYAIAPDALTPAIADEASASGHTGLLEWVVESTSVRPTDEAISRAAKSGHLRMLPWFRTHIPAAFRSHPMSRTWLGDADSAIVWMGRSDLPGDLADVLRLAMKEHHIDVIRWLLWHLPDAKWHEGDVELARGMVRIAG</sequence>
<gene>
    <name evidence="2" type="ORF">HK105_201785</name>
</gene>
<proteinExistence type="predicted"/>
<protein>
    <recommendedName>
        <fullName evidence="4">Ankyrin repeat protein</fullName>
    </recommendedName>
</protein>
<dbReference type="SUPFAM" id="SSF48403">
    <property type="entry name" value="Ankyrin repeat"/>
    <property type="match status" value="1"/>
</dbReference>
<feature type="coiled-coil region" evidence="1">
    <location>
        <begin position="29"/>
        <end position="70"/>
    </location>
</feature>
<dbReference type="PANTHER" id="PTHR46586">
    <property type="entry name" value="ANKYRIN REPEAT-CONTAINING PROTEIN"/>
    <property type="match status" value="1"/>
</dbReference>
<keyword evidence="1" id="KW-0175">Coiled coil</keyword>
<evidence type="ECO:0008006" key="4">
    <source>
        <dbReference type="Google" id="ProtNLM"/>
    </source>
</evidence>
<dbReference type="InterPro" id="IPR052050">
    <property type="entry name" value="SecEffector_AnkRepeat"/>
</dbReference>
<dbReference type="Pfam" id="PF13637">
    <property type="entry name" value="Ank_4"/>
    <property type="match status" value="2"/>
</dbReference>
<keyword evidence="3" id="KW-1185">Reference proteome</keyword>
<dbReference type="EMBL" id="JADGIZ020000006">
    <property type="protein sequence ID" value="KAL2918385.1"/>
    <property type="molecule type" value="Genomic_DNA"/>
</dbReference>
<evidence type="ECO:0000313" key="3">
    <source>
        <dbReference type="Proteomes" id="UP001527925"/>
    </source>
</evidence>
<dbReference type="InterPro" id="IPR036770">
    <property type="entry name" value="Ankyrin_rpt-contain_sf"/>
</dbReference>
<dbReference type="PANTHER" id="PTHR46586:SF3">
    <property type="entry name" value="ANKYRIN REPEAT-CONTAINING PROTEIN"/>
    <property type="match status" value="1"/>
</dbReference>
<dbReference type="Gene3D" id="1.25.40.20">
    <property type="entry name" value="Ankyrin repeat-containing domain"/>
    <property type="match status" value="2"/>
</dbReference>
<name>A0ABR4NFU1_9FUNG</name>